<dbReference type="Pfam" id="PF06974">
    <property type="entry name" value="WS_DGAT_C"/>
    <property type="match status" value="1"/>
</dbReference>
<dbReference type="AlphaFoldDB" id="A0A927C2G2"/>
<feature type="domain" description="O-acyltransferase WSD1-like N-terminal" evidence="10">
    <location>
        <begin position="17"/>
        <end position="93"/>
    </location>
</feature>
<feature type="region of interest" description="Disordered" evidence="9">
    <location>
        <begin position="291"/>
        <end position="324"/>
    </location>
</feature>
<comment type="caution">
    <text evidence="12">The sequence shown here is derived from an EMBL/GenBank/DDBJ whole genome shotgun (WGS) entry which is preliminary data.</text>
</comment>
<dbReference type="EMBL" id="JACXLD010000010">
    <property type="protein sequence ID" value="MBD2860069.1"/>
    <property type="molecule type" value="Genomic_DNA"/>
</dbReference>
<evidence type="ECO:0000313" key="13">
    <source>
        <dbReference type="Proteomes" id="UP000610558"/>
    </source>
</evidence>
<dbReference type="GO" id="GO:0005886">
    <property type="term" value="C:plasma membrane"/>
    <property type="evidence" value="ECO:0007669"/>
    <property type="project" value="TreeGrafter"/>
</dbReference>
<dbReference type="GO" id="GO:0001666">
    <property type="term" value="P:response to hypoxia"/>
    <property type="evidence" value="ECO:0007669"/>
    <property type="project" value="TreeGrafter"/>
</dbReference>
<evidence type="ECO:0000256" key="9">
    <source>
        <dbReference type="SAM" id="MobiDB-lite"/>
    </source>
</evidence>
<dbReference type="Pfam" id="PF03007">
    <property type="entry name" value="WS_DGAT_cat"/>
    <property type="match status" value="1"/>
</dbReference>
<dbReference type="GO" id="GO:0004144">
    <property type="term" value="F:diacylglycerol O-acyltransferase activity"/>
    <property type="evidence" value="ECO:0007669"/>
    <property type="project" value="UniProtKB-EC"/>
</dbReference>
<dbReference type="EC" id="2.3.1.20" evidence="4"/>
<evidence type="ECO:0000256" key="4">
    <source>
        <dbReference type="ARBA" id="ARBA00013244"/>
    </source>
</evidence>
<dbReference type="GO" id="GO:0006071">
    <property type="term" value="P:glycerol metabolic process"/>
    <property type="evidence" value="ECO:0007669"/>
    <property type="project" value="UniProtKB-KW"/>
</dbReference>
<comment type="catalytic activity">
    <reaction evidence="8">
        <text>an acyl-CoA + a 1,2-diacyl-sn-glycerol = a triacyl-sn-glycerol + CoA</text>
        <dbReference type="Rhea" id="RHEA:10868"/>
        <dbReference type="ChEBI" id="CHEBI:17815"/>
        <dbReference type="ChEBI" id="CHEBI:57287"/>
        <dbReference type="ChEBI" id="CHEBI:58342"/>
        <dbReference type="ChEBI" id="CHEBI:64615"/>
        <dbReference type="EC" id="2.3.1.20"/>
    </reaction>
</comment>
<dbReference type="InterPro" id="IPR004255">
    <property type="entry name" value="O-acyltransferase_WSD1_N"/>
</dbReference>
<comment type="pathway">
    <text evidence="1">Glycerolipid metabolism; triacylglycerol biosynthesis.</text>
</comment>
<dbReference type="GO" id="GO:0019432">
    <property type="term" value="P:triglyceride biosynthetic process"/>
    <property type="evidence" value="ECO:0007669"/>
    <property type="project" value="TreeGrafter"/>
</dbReference>
<evidence type="ECO:0000259" key="10">
    <source>
        <dbReference type="Pfam" id="PF03007"/>
    </source>
</evidence>
<dbReference type="InterPro" id="IPR009721">
    <property type="entry name" value="O-acyltransferase_WSD1_C"/>
</dbReference>
<name>A0A927C2G2_9GAMM</name>
<reference evidence="12" key="1">
    <citation type="submission" date="2020-09" db="EMBL/GenBank/DDBJ databases">
        <authorList>
            <person name="Yoon J.-W."/>
        </authorList>
    </citation>
    <scope>NUCLEOTIDE SEQUENCE</scope>
    <source>
        <strain evidence="12">KMU-158</strain>
    </source>
</reference>
<keyword evidence="7" id="KW-0012">Acyltransferase</keyword>
<evidence type="ECO:0000256" key="5">
    <source>
        <dbReference type="ARBA" id="ARBA00022679"/>
    </source>
</evidence>
<evidence type="ECO:0000256" key="6">
    <source>
        <dbReference type="ARBA" id="ARBA00022798"/>
    </source>
</evidence>
<feature type="compositionally biased region" description="Basic residues" evidence="9">
    <location>
        <begin position="293"/>
        <end position="324"/>
    </location>
</feature>
<comment type="pathway">
    <text evidence="2">Lipid metabolism.</text>
</comment>
<evidence type="ECO:0000259" key="11">
    <source>
        <dbReference type="Pfam" id="PF06974"/>
    </source>
</evidence>
<evidence type="ECO:0000256" key="2">
    <source>
        <dbReference type="ARBA" id="ARBA00005189"/>
    </source>
</evidence>
<dbReference type="GO" id="GO:0051701">
    <property type="term" value="P:biological process involved in interaction with host"/>
    <property type="evidence" value="ECO:0007669"/>
    <property type="project" value="TreeGrafter"/>
</dbReference>
<gene>
    <name evidence="12" type="ORF">IB286_13770</name>
</gene>
<evidence type="ECO:0000256" key="7">
    <source>
        <dbReference type="ARBA" id="ARBA00023315"/>
    </source>
</evidence>
<feature type="domain" description="O-acyltransferase WSD1 C-terminal" evidence="11">
    <location>
        <begin position="135"/>
        <end position="286"/>
    </location>
</feature>
<dbReference type="RefSeq" id="WP_190766505.1">
    <property type="nucleotide sequence ID" value="NZ_JACXLD010000010.1"/>
</dbReference>
<keyword evidence="5" id="KW-0808">Transferase</keyword>
<evidence type="ECO:0000313" key="12">
    <source>
        <dbReference type="EMBL" id="MBD2860069.1"/>
    </source>
</evidence>
<protein>
    <recommendedName>
        <fullName evidence="4">diacylglycerol O-acyltransferase</fullName>
        <ecNumber evidence="4">2.3.1.20</ecNumber>
    </recommendedName>
</protein>
<evidence type="ECO:0000256" key="3">
    <source>
        <dbReference type="ARBA" id="ARBA00009587"/>
    </source>
</evidence>
<organism evidence="12 13">
    <name type="scientific">Spongiibacter pelagi</name>
    <dbReference type="NCBI Taxonomy" id="2760804"/>
    <lineage>
        <taxon>Bacteria</taxon>
        <taxon>Pseudomonadati</taxon>
        <taxon>Pseudomonadota</taxon>
        <taxon>Gammaproteobacteria</taxon>
        <taxon>Cellvibrionales</taxon>
        <taxon>Spongiibacteraceae</taxon>
        <taxon>Spongiibacter</taxon>
    </lineage>
</organism>
<evidence type="ECO:0000256" key="1">
    <source>
        <dbReference type="ARBA" id="ARBA00004771"/>
    </source>
</evidence>
<comment type="similarity">
    <text evidence="3">Belongs to the long-chain O-acyltransferase family.</text>
</comment>
<keyword evidence="6" id="KW-0319">Glycerol metabolism</keyword>
<dbReference type="GO" id="GO:0071731">
    <property type="term" value="P:response to nitric oxide"/>
    <property type="evidence" value="ECO:0007669"/>
    <property type="project" value="TreeGrafter"/>
</dbReference>
<dbReference type="PANTHER" id="PTHR31650:SF1">
    <property type="entry name" value="WAX ESTER SYNTHASE_DIACYLGLYCEROL ACYLTRANSFERASE 4-RELATED"/>
    <property type="match status" value="1"/>
</dbReference>
<dbReference type="InterPro" id="IPR045034">
    <property type="entry name" value="O-acyltransferase_WSD1-like"/>
</dbReference>
<proteinExistence type="inferred from homology"/>
<dbReference type="Proteomes" id="UP000610558">
    <property type="component" value="Unassembled WGS sequence"/>
</dbReference>
<sequence length="324" mass="35166">MATRAWWNNATSPMRLARPLSRLLPKVGGRLRKEVQKRTVARVEEHNSGTKVPTTRFDGRVSPFRVFTTSRFQLDELKGIRKAVEGSTINDVVTTIISGALRRYLDHNGELPRDTMVAMMPVNTRSGPDAEPGANNITFMGAAIGSDIADPKERLAYVTEQTARSKSIVNAIGASDLTDLNKHIPASLLAATGKLISRIGLDAGGTGKRLFNMAISNVPGPSVPLYLQGAKLKFWSIVAPCTDGMGAVFAITSYDREIYICPTACREIVPAPEFLAQCLEESYAELLAATGAKPKRKPAKRPLKKKTTAKKPVRKNPAGRKAAN</sequence>
<evidence type="ECO:0000256" key="8">
    <source>
        <dbReference type="ARBA" id="ARBA00048109"/>
    </source>
</evidence>
<dbReference type="PANTHER" id="PTHR31650">
    <property type="entry name" value="O-ACYLTRANSFERASE (WSD1-LIKE) FAMILY PROTEIN"/>
    <property type="match status" value="1"/>
</dbReference>
<accession>A0A927C2G2</accession>
<keyword evidence="13" id="KW-1185">Reference proteome</keyword>